<comment type="catalytic activity">
    <reaction evidence="8">
        <text>tRNA(Asp) + L-aspartate + ATP = L-aspartyl-tRNA(Asp) + AMP + diphosphate</text>
        <dbReference type="Rhea" id="RHEA:19649"/>
        <dbReference type="Rhea" id="RHEA-COMP:9660"/>
        <dbReference type="Rhea" id="RHEA-COMP:9678"/>
        <dbReference type="ChEBI" id="CHEBI:29991"/>
        <dbReference type="ChEBI" id="CHEBI:30616"/>
        <dbReference type="ChEBI" id="CHEBI:33019"/>
        <dbReference type="ChEBI" id="CHEBI:78442"/>
        <dbReference type="ChEBI" id="CHEBI:78516"/>
        <dbReference type="ChEBI" id="CHEBI:456215"/>
        <dbReference type="EC" id="6.1.1.12"/>
    </reaction>
</comment>
<keyword evidence="6 8" id="KW-0648">Protein biosynthesis</keyword>
<gene>
    <name evidence="8 10" type="primary">aspS</name>
    <name evidence="10" type="ORF">BUCICURV3402_207</name>
</gene>
<dbReference type="Gene3D" id="3.30.930.10">
    <property type="entry name" value="Bira Bifunctional Protein, Domain 2"/>
    <property type="match status" value="1"/>
</dbReference>
<dbReference type="GO" id="GO:0003676">
    <property type="term" value="F:nucleic acid binding"/>
    <property type="evidence" value="ECO:0007669"/>
    <property type="project" value="InterPro"/>
</dbReference>
<dbReference type="PRINTS" id="PR01042">
    <property type="entry name" value="TRNASYNTHASP"/>
</dbReference>
<keyword evidence="5 8" id="KW-0067">ATP-binding</keyword>
<feature type="binding site" evidence="8">
    <location>
        <begin position="218"/>
        <end position="220"/>
    </location>
    <ligand>
        <name>ATP</name>
        <dbReference type="ChEBI" id="CHEBI:30616"/>
    </ligand>
</feature>
<comment type="function">
    <text evidence="8">Catalyzes the attachment of L-aspartate to tRNA(Asp) in a two-step reaction: L-aspartate is first activated by ATP to form Asp-AMP and then transferred to the acceptor end of tRNA(Asp).</text>
</comment>
<feature type="binding site" evidence="8">
    <location>
        <position position="227"/>
    </location>
    <ligand>
        <name>ATP</name>
        <dbReference type="ChEBI" id="CHEBI:30616"/>
    </ligand>
</feature>
<dbReference type="Pfam" id="PF00152">
    <property type="entry name" value="tRNA-synt_2"/>
    <property type="match status" value="1"/>
</dbReference>
<dbReference type="EC" id="6.1.1.12" evidence="8"/>
<proteinExistence type="inferred from homology"/>
<dbReference type="Pfam" id="PF02938">
    <property type="entry name" value="GAD"/>
    <property type="match status" value="1"/>
</dbReference>
<dbReference type="InterPro" id="IPR047089">
    <property type="entry name" value="Asp-tRNA-ligase_1_N"/>
</dbReference>
<feature type="binding site" evidence="8">
    <location>
        <position position="492"/>
    </location>
    <ligand>
        <name>L-aspartate</name>
        <dbReference type="ChEBI" id="CHEBI:29991"/>
    </ligand>
</feature>
<dbReference type="InterPro" id="IPR004365">
    <property type="entry name" value="NA-bd_OB_tRNA"/>
</dbReference>
<dbReference type="GO" id="GO:0004815">
    <property type="term" value="F:aspartate-tRNA ligase activity"/>
    <property type="evidence" value="ECO:0007669"/>
    <property type="project" value="UniProtKB-UniRule"/>
</dbReference>
<dbReference type="PANTHER" id="PTHR22594">
    <property type="entry name" value="ASPARTYL/LYSYL-TRNA SYNTHETASE"/>
    <property type="match status" value="1"/>
</dbReference>
<dbReference type="RefSeq" id="WP_154029259.1">
    <property type="nucleotide sequence ID" value="NZ_LR217710.1"/>
</dbReference>
<dbReference type="SUPFAM" id="SSF55681">
    <property type="entry name" value="Class II aaRS and biotin synthetases"/>
    <property type="match status" value="1"/>
</dbReference>
<dbReference type="Gene3D" id="3.30.1360.30">
    <property type="entry name" value="GAD-like domain"/>
    <property type="match status" value="1"/>
</dbReference>
<feature type="binding site" evidence="8">
    <location>
        <position position="172"/>
    </location>
    <ligand>
        <name>L-aspartate</name>
        <dbReference type="ChEBI" id="CHEBI:29991"/>
    </ligand>
</feature>
<dbReference type="InterPro" id="IPR006195">
    <property type="entry name" value="aa-tRNA-synth_II"/>
</dbReference>
<feature type="region of interest" description="Aspartate" evidence="8">
    <location>
        <begin position="196"/>
        <end position="199"/>
    </location>
</feature>
<dbReference type="Gene3D" id="2.40.50.140">
    <property type="entry name" value="Nucleic acid-binding proteins"/>
    <property type="match status" value="1"/>
</dbReference>
<evidence type="ECO:0000256" key="8">
    <source>
        <dbReference type="HAMAP-Rule" id="MF_00044"/>
    </source>
</evidence>
<keyword evidence="2 8" id="KW-0963">Cytoplasm</keyword>
<dbReference type="GO" id="GO:0006422">
    <property type="term" value="P:aspartyl-tRNA aminoacylation"/>
    <property type="evidence" value="ECO:0007669"/>
    <property type="project" value="UniProtKB-UniRule"/>
</dbReference>
<feature type="binding site" evidence="8">
    <location>
        <position position="451"/>
    </location>
    <ligand>
        <name>L-aspartate</name>
        <dbReference type="ChEBI" id="CHEBI:29991"/>
    </ligand>
</feature>
<protein>
    <recommendedName>
        <fullName evidence="8">Aspartate--tRNA ligase</fullName>
        <ecNumber evidence="8">6.1.1.12</ecNumber>
    </recommendedName>
    <alternativeName>
        <fullName evidence="8">Aspartyl-tRNA synthetase</fullName>
        <shortName evidence="8">AspRS</shortName>
    </alternativeName>
</protein>
<name>A0A451D6R7_9GAMM</name>
<evidence type="ECO:0000256" key="7">
    <source>
        <dbReference type="ARBA" id="ARBA00023146"/>
    </source>
</evidence>
<dbReference type="GO" id="GO:0005524">
    <property type="term" value="F:ATP binding"/>
    <property type="evidence" value="ECO:0007669"/>
    <property type="project" value="UniProtKB-UniRule"/>
</dbReference>
<sequence>MRTKYCGEIKLKDVNNIITICGWVNKKRLLKNIIFIDIRDITGIVQVVFNKNYNSCFDLALTLKNDFCVQIKGMVAIKKLKKSRKEQRIEKTIEINAFKLKIFNGTLPIPLDYNKINKEDIRFKFRYLDLRRSKMLRNIKIRSDITTLIRKFFINKNFLEIETPILTKSTPEGASDYLVNSRLYPGKYYALPQSPQLFKQLLMISGIDRYYQIAKCFRDEDLRSDRQPEFTQIDIEIAFKKTKFLQNLINKLISKLWLSIKEVKLRKIKKMSYNESLFKYGTDKPDLRNPIQFIELSNLFLDEHYKYLFPWLIDNKINRIIAIKISNGIKLISNKKINIYKKFSEKLKANQFICIKVIDIKNYIINVHQIINIKIKKNILKKIFFSTSVDNGDLLFIIAEKINLANKILSELRLKIGIDFEITDLKKICPIWITDFPLFKRDKKNNLKSIHHPFTAPKNNIKDIFSIDPLKIISSAFDLVINGYEIGGGSERINNKEMQNQIFNLLKIKKSTQKEKFGFFLKALQYGTPPHSGLALGLDRLTMLLTESNTITDVIAFPKTNSATCLMTGAPC</sequence>
<reference evidence="10 11" key="1">
    <citation type="submission" date="2019-02" db="EMBL/GenBank/DDBJ databases">
        <authorList>
            <person name="Manzano-Marin A."/>
            <person name="Manzano-Marin A."/>
        </authorList>
    </citation>
    <scope>NUCLEOTIDE SEQUENCE [LARGE SCALE GENOMIC DNA]</scope>
    <source>
        <strain evidence="10 11">BuCicurvipes</strain>
    </source>
</reference>
<feature type="binding site" evidence="8">
    <location>
        <begin position="537"/>
        <end position="540"/>
    </location>
    <ligand>
        <name>ATP</name>
        <dbReference type="ChEBI" id="CHEBI:30616"/>
    </ligand>
</feature>
<dbReference type="HAMAP" id="MF_00044">
    <property type="entry name" value="Asp_tRNA_synth_type1"/>
    <property type="match status" value="1"/>
</dbReference>
<dbReference type="EMBL" id="LR217710">
    <property type="protein sequence ID" value="VFP81497.1"/>
    <property type="molecule type" value="Genomic_DNA"/>
</dbReference>
<evidence type="ECO:0000259" key="9">
    <source>
        <dbReference type="PROSITE" id="PS50862"/>
    </source>
</evidence>
<evidence type="ECO:0000256" key="5">
    <source>
        <dbReference type="ARBA" id="ARBA00022840"/>
    </source>
</evidence>
<dbReference type="Proteomes" id="UP000294344">
    <property type="component" value="Chromosome"/>
</dbReference>
<dbReference type="PROSITE" id="PS50862">
    <property type="entry name" value="AA_TRNA_LIGASE_II"/>
    <property type="match status" value="1"/>
</dbReference>
<dbReference type="InterPro" id="IPR045864">
    <property type="entry name" value="aa-tRNA-synth_II/BPL/LPL"/>
</dbReference>
<dbReference type="GO" id="GO:0005737">
    <property type="term" value="C:cytoplasm"/>
    <property type="evidence" value="ECO:0007669"/>
    <property type="project" value="UniProtKB-SubCell"/>
</dbReference>
<dbReference type="InterPro" id="IPR029351">
    <property type="entry name" value="GAD_dom"/>
</dbReference>
<dbReference type="PANTHER" id="PTHR22594:SF5">
    <property type="entry name" value="ASPARTATE--TRNA LIGASE, MITOCHONDRIAL"/>
    <property type="match status" value="1"/>
</dbReference>
<evidence type="ECO:0000256" key="6">
    <source>
        <dbReference type="ARBA" id="ARBA00022917"/>
    </source>
</evidence>
<evidence type="ECO:0000313" key="10">
    <source>
        <dbReference type="EMBL" id="VFP81497.1"/>
    </source>
</evidence>
<comment type="caution">
    <text evidence="8">Lacks conserved residue(s) required for the propagation of feature annotation.</text>
</comment>
<dbReference type="InterPro" id="IPR012340">
    <property type="entry name" value="NA-bd_OB-fold"/>
</dbReference>
<dbReference type="SUPFAM" id="SSF50249">
    <property type="entry name" value="Nucleic acid-binding proteins"/>
    <property type="match status" value="1"/>
</dbReference>
<dbReference type="CDD" id="cd04317">
    <property type="entry name" value="EcAspRS_like_N"/>
    <property type="match status" value="1"/>
</dbReference>
<organism evidence="10 11">
    <name type="scientific">Buchnera aphidicola</name>
    <name type="common">Cinara curvipes</name>
    <dbReference type="NCBI Taxonomy" id="2518975"/>
    <lineage>
        <taxon>Bacteria</taxon>
        <taxon>Pseudomonadati</taxon>
        <taxon>Pseudomonadota</taxon>
        <taxon>Gammaproteobacteria</taxon>
        <taxon>Enterobacterales</taxon>
        <taxon>Erwiniaceae</taxon>
        <taxon>Buchnera</taxon>
    </lineage>
</organism>
<keyword evidence="3 8" id="KW-0436">Ligase</keyword>
<evidence type="ECO:0000256" key="4">
    <source>
        <dbReference type="ARBA" id="ARBA00022741"/>
    </source>
</evidence>
<dbReference type="OrthoDB" id="9762036at2"/>
<dbReference type="Pfam" id="PF01336">
    <property type="entry name" value="tRNA_anti-codon"/>
    <property type="match status" value="1"/>
</dbReference>
<dbReference type="InterPro" id="IPR002312">
    <property type="entry name" value="Asp/Asn-tRNA-synth_IIb"/>
</dbReference>
<evidence type="ECO:0000256" key="3">
    <source>
        <dbReference type="ARBA" id="ARBA00022598"/>
    </source>
</evidence>
<comment type="subcellular location">
    <subcellularLocation>
        <location evidence="8">Cytoplasm</location>
    </subcellularLocation>
</comment>
<keyword evidence="4 8" id="KW-0547">Nucleotide-binding</keyword>
<evidence type="ECO:0000313" key="11">
    <source>
        <dbReference type="Proteomes" id="UP000294344"/>
    </source>
</evidence>
<comment type="subunit">
    <text evidence="8">Homodimer.</text>
</comment>
<dbReference type="SUPFAM" id="SSF55261">
    <property type="entry name" value="GAD domain-like"/>
    <property type="match status" value="1"/>
</dbReference>
<accession>A0A451D6R7</accession>
<dbReference type="NCBIfam" id="NF001750">
    <property type="entry name" value="PRK00476.1"/>
    <property type="match status" value="1"/>
</dbReference>
<dbReference type="InterPro" id="IPR004115">
    <property type="entry name" value="GAD-like_sf"/>
</dbReference>
<feature type="binding site" evidence="8">
    <location>
        <position position="485"/>
    </location>
    <ligand>
        <name>ATP</name>
        <dbReference type="ChEBI" id="CHEBI:30616"/>
    </ligand>
</feature>
<dbReference type="InterPro" id="IPR004364">
    <property type="entry name" value="Aa-tRNA-synt_II"/>
</dbReference>
<dbReference type="InterPro" id="IPR004524">
    <property type="entry name" value="Asp-tRNA-ligase_1"/>
</dbReference>
<comment type="similarity">
    <text evidence="1 8">Belongs to the class-II aminoacyl-tRNA synthetase family. Type 1 subfamily.</text>
</comment>
<keyword evidence="7 8" id="KW-0030">Aminoacyl-tRNA synthetase</keyword>
<evidence type="ECO:0000256" key="1">
    <source>
        <dbReference type="ARBA" id="ARBA00006303"/>
    </source>
</evidence>
<evidence type="ECO:0000256" key="2">
    <source>
        <dbReference type="ARBA" id="ARBA00022490"/>
    </source>
</evidence>
<feature type="domain" description="Aminoacyl-transfer RNA synthetases class-II family profile" evidence="9">
    <location>
        <begin position="139"/>
        <end position="558"/>
    </location>
</feature>
<dbReference type="NCBIfam" id="TIGR00459">
    <property type="entry name" value="aspS_bact"/>
    <property type="match status" value="1"/>
</dbReference>
<feature type="binding site" evidence="8">
    <location>
        <position position="218"/>
    </location>
    <ligand>
        <name>L-aspartate</name>
        <dbReference type="ChEBI" id="CHEBI:29991"/>
    </ligand>
</feature>
<dbReference type="AlphaFoldDB" id="A0A451D6R7"/>